<feature type="active site" evidence="7">
    <location>
        <position position="239"/>
    </location>
</feature>
<dbReference type="AlphaFoldDB" id="A0A556VV73"/>
<comment type="similarity">
    <text evidence="7">Belongs to the MGME1 family.</text>
</comment>
<evidence type="ECO:0000256" key="1">
    <source>
        <dbReference type="ARBA" id="ARBA00022722"/>
    </source>
</evidence>
<dbReference type="Gene3D" id="3.90.320.10">
    <property type="match status" value="1"/>
</dbReference>
<feature type="active site" evidence="7">
    <location>
        <position position="252"/>
    </location>
</feature>
<keyword evidence="4 7" id="KW-0269">Exonuclease</keyword>
<evidence type="ECO:0000256" key="3">
    <source>
        <dbReference type="ARBA" id="ARBA00022801"/>
    </source>
</evidence>
<comment type="subcellular location">
    <subcellularLocation>
        <location evidence="7">Mitochondrion</location>
    </subcellularLocation>
</comment>
<dbReference type="GO" id="GO:0005739">
    <property type="term" value="C:mitochondrion"/>
    <property type="evidence" value="ECO:0007669"/>
    <property type="project" value="UniProtKB-SubCell"/>
</dbReference>
<dbReference type="EC" id="3.1.-.-" evidence="7"/>
<name>A0A556VV73_BAGYA</name>
<dbReference type="Proteomes" id="UP000319801">
    <property type="component" value="Unassembled WGS sequence"/>
</dbReference>
<evidence type="ECO:0000256" key="5">
    <source>
        <dbReference type="ARBA" id="ARBA00023128"/>
    </source>
</evidence>
<dbReference type="FunFam" id="3.90.320.10:FF:000005">
    <property type="entry name" value="Mitochondrial genome maintenance exonuclease 1"/>
    <property type="match status" value="1"/>
</dbReference>
<keyword evidence="6" id="KW-0234">DNA repair</keyword>
<evidence type="ECO:0000256" key="7">
    <source>
        <dbReference type="HAMAP-Rule" id="MF_03030"/>
    </source>
</evidence>
<keyword evidence="1 7" id="KW-0540">Nuclease</keyword>
<dbReference type="InterPro" id="IPR011335">
    <property type="entry name" value="Restrct_endonuc-II-like"/>
</dbReference>
<keyword evidence="8" id="KW-0732">Signal</keyword>
<sequence length="334" mass="38008">MRIFGLHSYCLSTVLSVRFLGSPCPRTAKFSSFPGLRSRKKNSSYSDVDSQHYSSLLKAVVSTRISSQTPETIENEDQWLYGSVIKSKSRMCRALRNPFPLVNDAKCIVKKENESITRIKLRRGSDHASIPSVTKILQKTMSVQQAFYLERWQKRMVAELGVEGFTEYTNNLFTQGKQFHVAVERILTRERNATEVCESLESVSGFLQSISHVLEGVTGVTAIESVVLHQPLQYLGIVDCVAVYKNSLCVIEWKTSEKPKPFLHNTYDNPLQVAAYIGALNSDRNYNYQVDTGLIVVAYKDGSPAHTHFLKADQVVQYWDTWLLRLEEYMENDE</sequence>
<feature type="active site" evidence="7">
    <location>
        <position position="254"/>
    </location>
</feature>
<dbReference type="InterPro" id="IPR011604">
    <property type="entry name" value="PDDEXK-like_dom_sf"/>
</dbReference>
<keyword evidence="2" id="KW-0227">DNA damage</keyword>
<proteinExistence type="inferred from homology"/>
<dbReference type="GO" id="GO:0008297">
    <property type="term" value="F:single-stranded DNA exodeoxyribonuclease activity"/>
    <property type="evidence" value="ECO:0007669"/>
    <property type="project" value="UniProtKB-UniRule"/>
</dbReference>
<dbReference type="OrthoDB" id="5777131at2759"/>
<organism evidence="9 10">
    <name type="scientific">Bagarius yarrelli</name>
    <name type="common">Goonch</name>
    <name type="synonym">Bagrus yarrelli</name>
    <dbReference type="NCBI Taxonomy" id="175774"/>
    <lineage>
        <taxon>Eukaryota</taxon>
        <taxon>Metazoa</taxon>
        <taxon>Chordata</taxon>
        <taxon>Craniata</taxon>
        <taxon>Vertebrata</taxon>
        <taxon>Euteleostomi</taxon>
        <taxon>Actinopterygii</taxon>
        <taxon>Neopterygii</taxon>
        <taxon>Teleostei</taxon>
        <taxon>Ostariophysi</taxon>
        <taxon>Siluriformes</taxon>
        <taxon>Sisoridae</taxon>
        <taxon>Sisorinae</taxon>
        <taxon>Bagarius</taxon>
    </lineage>
</organism>
<evidence type="ECO:0000256" key="8">
    <source>
        <dbReference type="SAM" id="SignalP"/>
    </source>
</evidence>
<feature type="signal peptide" evidence="8">
    <location>
        <begin position="1"/>
        <end position="16"/>
    </location>
</feature>
<evidence type="ECO:0000313" key="9">
    <source>
        <dbReference type="EMBL" id="TTU93297.1"/>
    </source>
</evidence>
<evidence type="ECO:0000256" key="4">
    <source>
        <dbReference type="ARBA" id="ARBA00022839"/>
    </source>
</evidence>
<keyword evidence="3 7" id="KW-0378">Hydrolase</keyword>
<dbReference type="PANTHER" id="PTHR31340:SF3">
    <property type="entry name" value="MITOCHONDRIAL GENOME MAINTENANCE EXONUCLEASE 1"/>
    <property type="match status" value="1"/>
</dbReference>
<dbReference type="HAMAP" id="MF_03030">
    <property type="entry name" value="MGME1"/>
    <property type="match status" value="1"/>
</dbReference>
<comment type="function">
    <text evidence="7">Metal-dependent single-stranded DNA (ssDNA) exonuclease involved in mitochondrial genome maintenance. Has preference for 5'-3' exonuclease activity. Necessary for maintenance of proper 7S DNA levels. Probably involved in mitochondrial DNA (mtDNA) repair.</text>
</comment>
<comment type="caution">
    <text evidence="9">The sequence shown here is derived from an EMBL/GenBank/DDBJ whole genome shotgun (WGS) entry which is preliminary data.</text>
</comment>
<accession>A0A556VV73</accession>
<feature type="chain" id="PRO_5021784609" description="Mitochondrial genome maintenance exonuclease 1" evidence="8">
    <location>
        <begin position="17"/>
        <end position="334"/>
    </location>
</feature>
<evidence type="ECO:0000256" key="6">
    <source>
        <dbReference type="ARBA" id="ARBA00023204"/>
    </source>
</evidence>
<evidence type="ECO:0000256" key="2">
    <source>
        <dbReference type="ARBA" id="ARBA00022763"/>
    </source>
</evidence>
<gene>
    <name evidence="7" type="primary">MGME1</name>
    <name evidence="9" type="ORF">Baya_15238</name>
</gene>
<reference evidence="9 10" key="1">
    <citation type="journal article" date="2019" name="Genome Biol. Evol.">
        <title>Whole-Genome Sequencing of the Giant Devil Catfish, Bagarius yarrelli.</title>
        <authorList>
            <person name="Jiang W."/>
            <person name="Lv Y."/>
            <person name="Cheng L."/>
            <person name="Yang K."/>
            <person name="Chao B."/>
            <person name="Wang X."/>
            <person name="Li Y."/>
            <person name="Pan X."/>
            <person name="You X."/>
            <person name="Zhang Y."/>
            <person name="Yang J."/>
            <person name="Li J."/>
            <person name="Zhang X."/>
            <person name="Liu S."/>
            <person name="Sun C."/>
            <person name="Yang J."/>
            <person name="Shi Q."/>
        </authorList>
    </citation>
    <scope>NUCLEOTIDE SEQUENCE [LARGE SCALE GENOMIC DNA]</scope>
    <source>
        <strain evidence="9">JWS20170419001</strain>
        <tissue evidence="9">Muscle</tissue>
    </source>
</reference>
<evidence type="ECO:0000313" key="10">
    <source>
        <dbReference type="Proteomes" id="UP000319801"/>
    </source>
</evidence>
<dbReference type="PANTHER" id="PTHR31340">
    <property type="entry name" value="MITOCHONDRIAL GENOME MAINTENANCE EXONUCLEASE 1"/>
    <property type="match status" value="1"/>
</dbReference>
<keyword evidence="10" id="KW-1185">Reference proteome</keyword>
<dbReference type="GO" id="GO:0043504">
    <property type="term" value="P:mitochondrial DNA repair"/>
    <property type="evidence" value="ECO:0007669"/>
    <property type="project" value="UniProtKB-UniRule"/>
</dbReference>
<keyword evidence="5 7" id="KW-0496">Mitochondrion</keyword>
<dbReference type="SUPFAM" id="SSF52980">
    <property type="entry name" value="Restriction endonuclease-like"/>
    <property type="match status" value="1"/>
</dbReference>
<dbReference type="EMBL" id="VCAZ01000293">
    <property type="protein sequence ID" value="TTU93297.1"/>
    <property type="molecule type" value="Genomic_DNA"/>
</dbReference>
<protein>
    <recommendedName>
        <fullName evidence="7">Mitochondrial genome maintenance exonuclease 1</fullName>
        <ecNumber evidence="7">3.1.-.-</ecNumber>
    </recommendedName>
</protein>
<dbReference type="GO" id="GO:0006264">
    <property type="term" value="P:mitochondrial DNA replication"/>
    <property type="evidence" value="ECO:0007669"/>
    <property type="project" value="TreeGrafter"/>
</dbReference>